<protein>
    <submittedName>
        <fullName evidence="2">Uncharacterized protein</fullName>
    </submittedName>
</protein>
<reference evidence="2" key="1">
    <citation type="submission" date="2021-04" db="EMBL/GenBank/DDBJ databases">
        <authorList>
            <person name="Chebbi M.A.C M."/>
        </authorList>
    </citation>
    <scope>NUCLEOTIDE SEQUENCE</scope>
</reference>
<accession>A0A8J2H8F5</accession>
<dbReference type="PANTHER" id="PTHR47331:SF1">
    <property type="entry name" value="GAG-LIKE PROTEIN"/>
    <property type="match status" value="1"/>
</dbReference>
<dbReference type="Proteomes" id="UP000786811">
    <property type="component" value="Unassembled WGS sequence"/>
</dbReference>
<name>A0A8J2H8F5_COTCN</name>
<proteinExistence type="predicted"/>
<comment type="caution">
    <text evidence="2">The sequence shown here is derived from an EMBL/GenBank/DDBJ whole genome shotgun (WGS) entry which is preliminary data.</text>
</comment>
<dbReference type="EMBL" id="CAJNRD030001117">
    <property type="protein sequence ID" value="CAG5079657.1"/>
    <property type="molecule type" value="Genomic_DNA"/>
</dbReference>
<dbReference type="Pfam" id="PF03564">
    <property type="entry name" value="DUF1759"/>
    <property type="match status" value="1"/>
</dbReference>
<sequence>MNEPCSEIDAIQIVQAEEMKVHKSWWILDPFIPDLFTNRHREQDFLKLFIEKPFSTPEKNYSSSENDFEDSGSTRSDELFFDCDSSHTSDSEDDSSSNSDENDELNRLSMTAVEAAQNQGYRLWHDITNLNSLIFEMYPEVLQHEYHTGNRYTTAHASYTTLETRIATRKDAIQEEIDARDAEQAQNTLAMHSTAYMGGSSGTGLPKIKLHTFSGDFKRWGSFSQLFSDIVIDNALLKNSQKMHYLKTFTEKEAHQLIGNMPSTDDSFEPAWNLLKSRYLNPRRVVASHLEDLLVGESVPARSAAKLDALLLSNQKALDSIKAQGIPVNNWDLMIIHLTLRHLPPAVREDWETSLGLTDIMPTYTQLHEFLKLKVRAWENLEPASEPKKQPENHKSGGSRSDKQPRTKSSYTAAQYKGKPRRNCPLCPEEHYMG</sequence>
<organism evidence="2 3">
    <name type="scientific">Cotesia congregata</name>
    <name type="common">Parasitoid wasp</name>
    <name type="synonym">Apanteles congregatus</name>
    <dbReference type="NCBI Taxonomy" id="51543"/>
    <lineage>
        <taxon>Eukaryota</taxon>
        <taxon>Metazoa</taxon>
        <taxon>Ecdysozoa</taxon>
        <taxon>Arthropoda</taxon>
        <taxon>Hexapoda</taxon>
        <taxon>Insecta</taxon>
        <taxon>Pterygota</taxon>
        <taxon>Neoptera</taxon>
        <taxon>Endopterygota</taxon>
        <taxon>Hymenoptera</taxon>
        <taxon>Apocrita</taxon>
        <taxon>Ichneumonoidea</taxon>
        <taxon>Braconidae</taxon>
        <taxon>Microgastrinae</taxon>
        <taxon>Cotesia</taxon>
    </lineage>
</organism>
<dbReference type="PANTHER" id="PTHR47331">
    <property type="entry name" value="PHD-TYPE DOMAIN-CONTAINING PROTEIN"/>
    <property type="match status" value="1"/>
</dbReference>
<evidence type="ECO:0000313" key="3">
    <source>
        <dbReference type="Proteomes" id="UP000786811"/>
    </source>
</evidence>
<feature type="compositionally biased region" description="Basic and acidic residues" evidence="1">
    <location>
        <begin position="383"/>
        <end position="405"/>
    </location>
</feature>
<feature type="region of interest" description="Disordered" evidence="1">
    <location>
        <begin position="57"/>
        <end position="104"/>
    </location>
</feature>
<keyword evidence="3" id="KW-1185">Reference proteome</keyword>
<dbReference type="InterPro" id="IPR005312">
    <property type="entry name" value="DUF1759"/>
</dbReference>
<feature type="compositionally biased region" description="Acidic residues" evidence="1">
    <location>
        <begin position="91"/>
        <end position="103"/>
    </location>
</feature>
<evidence type="ECO:0000256" key="1">
    <source>
        <dbReference type="SAM" id="MobiDB-lite"/>
    </source>
</evidence>
<gene>
    <name evidence="2" type="ORF">HICCMSTLAB_LOCUS3067</name>
</gene>
<evidence type="ECO:0000313" key="2">
    <source>
        <dbReference type="EMBL" id="CAG5079657.1"/>
    </source>
</evidence>
<feature type="region of interest" description="Disordered" evidence="1">
    <location>
        <begin position="383"/>
        <end position="434"/>
    </location>
</feature>
<dbReference type="AlphaFoldDB" id="A0A8J2H8F5"/>
<dbReference type="OrthoDB" id="7676225at2759"/>